<feature type="domain" description="Furin-like cysteine-rich" evidence="15">
    <location>
        <begin position="12"/>
        <end position="183"/>
    </location>
</feature>
<feature type="region of interest" description="Disordered" evidence="14">
    <location>
        <begin position="114"/>
        <end position="143"/>
    </location>
</feature>
<sequence>GGGGLYVHLTKTVCADQCDSRCFSPYVSDCCHRECAGGCLGPKNTDCFACTNFNDSGACVTQCPQPFIYNSKSSQLEHNPNTKYAYGAFCVKKCPCESPPVSLSPLLSSPLLSSTSPHLTSPQPHLTSPQPHLTSPDDLGLNSPADNFVVDHSSCVRACPSNKMEVEENHVRTCVPCTDICPK</sequence>
<dbReference type="InterPro" id="IPR009030">
    <property type="entry name" value="Growth_fac_rcpt_cys_sf"/>
</dbReference>
<dbReference type="GO" id="GO:0007169">
    <property type="term" value="P:cell surface receptor protein tyrosine kinase signaling pathway"/>
    <property type="evidence" value="ECO:0007669"/>
    <property type="project" value="UniProtKB-ARBA"/>
</dbReference>
<dbReference type="Gene3D" id="2.10.220.10">
    <property type="entry name" value="Hormone Receptor, Insulin-like Growth Factor Receptor 1, Chain A, domain 2"/>
    <property type="match status" value="2"/>
</dbReference>
<evidence type="ECO:0000256" key="8">
    <source>
        <dbReference type="ARBA" id="ARBA00022840"/>
    </source>
</evidence>
<dbReference type="EMBL" id="MU556235">
    <property type="protein sequence ID" value="KAI5615178.1"/>
    <property type="molecule type" value="Genomic_DNA"/>
</dbReference>
<dbReference type="Proteomes" id="UP001205998">
    <property type="component" value="Unassembled WGS sequence"/>
</dbReference>
<evidence type="ECO:0000256" key="7">
    <source>
        <dbReference type="ARBA" id="ARBA00022777"/>
    </source>
</evidence>
<comment type="subcellular location">
    <subcellularLocation>
        <location evidence="1">Membrane</location>
        <topology evidence="1">Single-pass type I membrane protein</topology>
    </subcellularLocation>
</comment>
<evidence type="ECO:0000256" key="6">
    <source>
        <dbReference type="ARBA" id="ARBA00022741"/>
    </source>
</evidence>
<dbReference type="InterPro" id="IPR006212">
    <property type="entry name" value="Furin_repeat"/>
</dbReference>
<evidence type="ECO:0000256" key="11">
    <source>
        <dbReference type="ARBA" id="ARBA00023137"/>
    </source>
</evidence>
<evidence type="ECO:0000256" key="2">
    <source>
        <dbReference type="ARBA" id="ARBA00011902"/>
    </source>
</evidence>
<organism evidence="16 17">
    <name type="scientific">Silurus asotus</name>
    <name type="common">Amur catfish</name>
    <name type="synonym">Parasilurus asotus</name>
    <dbReference type="NCBI Taxonomy" id="30991"/>
    <lineage>
        <taxon>Eukaryota</taxon>
        <taxon>Metazoa</taxon>
        <taxon>Chordata</taxon>
        <taxon>Craniata</taxon>
        <taxon>Vertebrata</taxon>
        <taxon>Euteleostomi</taxon>
        <taxon>Actinopterygii</taxon>
        <taxon>Neopterygii</taxon>
        <taxon>Teleostei</taxon>
        <taxon>Ostariophysi</taxon>
        <taxon>Siluriformes</taxon>
        <taxon>Siluridae</taxon>
        <taxon>Silurus</taxon>
    </lineage>
</organism>
<keyword evidence="8" id="KW-0067">ATP-binding</keyword>
<reference evidence="16" key="1">
    <citation type="submission" date="2018-07" db="EMBL/GenBank/DDBJ databases">
        <title>Comparative genomics of catfishes provides insights into carnivory and benthic adaptation.</title>
        <authorList>
            <person name="Zhang Y."/>
            <person name="Wang D."/>
            <person name="Peng Z."/>
            <person name="Zheng S."/>
            <person name="Shao F."/>
            <person name="Tao W."/>
        </authorList>
    </citation>
    <scope>NUCLEOTIDE SEQUENCE</scope>
    <source>
        <strain evidence="16">Chongqing</strain>
    </source>
</reference>
<evidence type="ECO:0000313" key="17">
    <source>
        <dbReference type="Proteomes" id="UP001205998"/>
    </source>
</evidence>
<dbReference type="GO" id="GO:0005524">
    <property type="term" value="F:ATP binding"/>
    <property type="evidence" value="ECO:0007669"/>
    <property type="project" value="UniProtKB-KW"/>
</dbReference>
<keyword evidence="12 16" id="KW-0675">Receptor</keyword>
<keyword evidence="17" id="KW-1185">Reference proteome</keyword>
<protein>
    <recommendedName>
        <fullName evidence="2">receptor protein-tyrosine kinase</fullName>
        <ecNumber evidence="2">2.7.10.1</ecNumber>
    </recommendedName>
</protein>
<dbReference type="GO" id="GO:0016020">
    <property type="term" value="C:membrane"/>
    <property type="evidence" value="ECO:0007669"/>
    <property type="project" value="UniProtKB-SubCell"/>
</dbReference>
<dbReference type="Pfam" id="PF00757">
    <property type="entry name" value="Furin-like"/>
    <property type="match status" value="1"/>
</dbReference>
<keyword evidence="13" id="KW-0325">Glycoprotein</keyword>
<evidence type="ECO:0000256" key="10">
    <source>
        <dbReference type="ARBA" id="ARBA00023136"/>
    </source>
</evidence>
<feature type="compositionally biased region" description="Polar residues" evidence="14">
    <location>
        <begin position="123"/>
        <end position="133"/>
    </location>
</feature>
<feature type="non-terminal residue" evidence="16">
    <location>
        <position position="1"/>
    </location>
</feature>
<evidence type="ECO:0000313" key="16">
    <source>
        <dbReference type="EMBL" id="KAI5615178.1"/>
    </source>
</evidence>
<evidence type="ECO:0000259" key="15">
    <source>
        <dbReference type="Pfam" id="PF00757"/>
    </source>
</evidence>
<dbReference type="FunFam" id="2.10.220.10:FF:000001">
    <property type="entry name" value="Receptor protein-tyrosine kinase"/>
    <property type="match status" value="1"/>
</dbReference>
<evidence type="ECO:0000256" key="5">
    <source>
        <dbReference type="ARBA" id="ARBA00022692"/>
    </source>
</evidence>
<keyword evidence="4" id="KW-0808">Transferase</keyword>
<proteinExistence type="predicted"/>
<evidence type="ECO:0000256" key="12">
    <source>
        <dbReference type="ARBA" id="ARBA00023170"/>
    </source>
</evidence>
<gene>
    <name evidence="16" type="ORF">C0J50_10916</name>
</gene>
<dbReference type="AlphaFoldDB" id="A0AAD5FGM4"/>
<dbReference type="CDD" id="cd00064">
    <property type="entry name" value="FU"/>
    <property type="match status" value="1"/>
</dbReference>
<keyword evidence="9" id="KW-1133">Transmembrane helix</keyword>
<evidence type="ECO:0000256" key="3">
    <source>
        <dbReference type="ARBA" id="ARBA00022553"/>
    </source>
</evidence>
<keyword evidence="11" id="KW-0829">Tyrosine-protein kinase</keyword>
<evidence type="ECO:0000256" key="13">
    <source>
        <dbReference type="ARBA" id="ARBA00023180"/>
    </source>
</evidence>
<accession>A0AAD5FGM4</accession>
<keyword evidence="7 16" id="KW-0418">Kinase</keyword>
<dbReference type="GO" id="GO:0004714">
    <property type="term" value="F:transmembrane receptor protein tyrosine kinase activity"/>
    <property type="evidence" value="ECO:0007669"/>
    <property type="project" value="UniProtKB-EC"/>
</dbReference>
<feature type="non-terminal residue" evidence="16">
    <location>
        <position position="183"/>
    </location>
</feature>
<keyword evidence="5" id="KW-0812">Transmembrane</keyword>
<keyword evidence="10" id="KW-0472">Membrane</keyword>
<name>A0AAD5FGM4_SILAS</name>
<keyword evidence="3" id="KW-0597">Phosphoprotein</keyword>
<evidence type="ECO:0000256" key="1">
    <source>
        <dbReference type="ARBA" id="ARBA00004479"/>
    </source>
</evidence>
<keyword evidence="6" id="KW-0547">Nucleotide-binding</keyword>
<dbReference type="EC" id="2.7.10.1" evidence="2"/>
<comment type="caution">
    <text evidence="16">The sequence shown here is derived from an EMBL/GenBank/DDBJ whole genome shotgun (WGS) entry which is preliminary data.</text>
</comment>
<dbReference type="SMART" id="SM00261">
    <property type="entry name" value="FU"/>
    <property type="match status" value="1"/>
</dbReference>
<dbReference type="SUPFAM" id="SSF57184">
    <property type="entry name" value="Growth factor receptor domain"/>
    <property type="match status" value="1"/>
</dbReference>
<evidence type="ECO:0000256" key="4">
    <source>
        <dbReference type="ARBA" id="ARBA00022679"/>
    </source>
</evidence>
<evidence type="ECO:0000256" key="9">
    <source>
        <dbReference type="ARBA" id="ARBA00022989"/>
    </source>
</evidence>
<evidence type="ECO:0000256" key="14">
    <source>
        <dbReference type="SAM" id="MobiDB-lite"/>
    </source>
</evidence>
<dbReference type="InterPro" id="IPR006211">
    <property type="entry name" value="Furin-like_Cys-rich_dom"/>
</dbReference>